<evidence type="ECO:0000256" key="2">
    <source>
        <dbReference type="ARBA" id="ARBA00023136"/>
    </source>
</evidence>
<keyword evidence="9" id="KW-1185">Reference proteome</keyword>
<dbReference type="NCBIfam" id="TIGR01782">
    <property type="entry name" value="TonB-Xanth-Caul"/>
    <property type="match status" value="1"/>
</dbReference>
<comment type="caution">
    <text evidence="8">The sequence shown here is derived from an EMBL/GenBank/DDBJ whole genome shotgun (WGS) entry which is preliminary data.</text>
</comment>
<evidence type="ECO:0000259" key="6">
    <source>
        <dbReference type="Pfam" id="PF00593"/>
    </source>
</evidence>
<feature type="chain" id="PRO_5045641818" evidence="5">
    <location>
        <begin position="29"/>
        <end position="982"/>
    </location>
</feature>
<dbReference type="InterPro" id="IPR037066">
    <property type="entry name" value="Plug_dom_sf"/>
</dbReference>
<accession>A0ABT1NXL6</accession>
<feature type="signal peptide" evidence="5">
    <location>
        <begin position="1"/>
        <end position="28"/>
    </location>
</feature>
<comment type="subcellular location">
    <subcellularLocation>
        <location evidence="1 4">Cell outer membrane</location>
    </subcellularLocation>
</comment>
<keyword evidence="4" id="KW-0798">TonB box</keyword>
<reference evidence="8" key="1">
    <citation type="thesis" date="2020" institute="Technische Universitat Dresden" country="Dresden, Germany">
        <title>The Agarolytic System of Microbulbifer elongatus PORT2, Isolated from Batu Karas, Pangandaran West Java Indonesia.</title>
        <authorList>
            <person name="Anggraeni S.R."/>
        </authorList>
    </citation>
    <scope>NUCLEOTIDE SEQUENCE</scope>
    <source>
        <strain evidence="8">PORT2</strain>
    </source>
</reference>
<dbReference type="SUPFAM" id="SSF56935">
    <property type="entry name" value="Porins"/>
    <property type="match status" value="1"/>
</dbReference>
<dbReference type="Gene3D" id="2.170.130.10">
    <property type="entry name" value="TonB-dependent receptor, plug domain"/>
    <property type="match status" value="1"/>
</dbReference>
<dbReference type="PANTHER" id="PTHR40980:SF3">
    <property type="entry name" value="TONB-DEPENDENT RECEPTOR-LIKE BETA-BARREL DOMAIN-CONTAINING PROTEIN"/>
    <property type="match status" value="1"/>
</dbReference>
<name>A0ABT1NXL6_9GAMM</name>
<dbReference type="RefSeq" id="WP_255873448.1">
    <property type="nucleotide sequence ID" value="NZ_JACASI010000013.1"/>
</dbReference>
<feature type="domain" description="TonB-dependent receptor plug" evidence="7">
    <location>
        <begin position="54"/>
        <end position="164"/>
    </location>
</feature>
<dbReference type="Proteomes" id="UP001205566">
    <property type="component" value="Unassembled WGS sequence"/>
</dbReference>
<dbReference type="InterPro" id="IPR036942">
    <property type="entry name" value="Beta-barrel_TonB_sf"/>
</dbReference>
<evidence type="ECO:0000256" key="4">
    <source>
        <dbReference type="RuleBase" id="RU003357"/>
    </source>
</evidence>
<keyword evidence="5" id="KW-0732">Signal</keyword>
<protein>
    <submittedName>
        <fullName evidence="8">TonB-dependent receptor</fullName>
    </submittedName>
</protein>
<keyword evidence="8" id="KW-0675">Receptor</keyword>
<evidence type="ECO:0000256" key="3">
    <source>
        <dbReference type="ARBA" id="ARBA00023237"/>
    </source>
</evidence>
<dbReference type="EMBL" id="JACASI010000013">
    <property type="protein sequence ID" value="MCQ3828623.1"/>
    <property type="molecule type" value="Genomic_DNA"/>
</dbReference>
<dbReference type="InterPro" id="IPR010104">
    <property type="entry name" value="TonB_rcpt_bac"/>
</dbReference>
<evidence type="ECO:0000256" key="5">
    <source>
        <dbReference type="SAM" id="SignalP"/>
    </source>
</evidence>
<keyword evidence="2 4" id="KW-0472">Membrane</keyword>
<evidence type="ECO:0000256" key="1">
    <source>
        <dbReference type="ARBA" id="ARBA00004442"/>
    </source>
</evidence>
<proteinExistence type="inferred from homology"/>
<comment type="similarity">
    <text evidence="4">Belongs to the TonB-dependent receptor family.</text>
</comment>
<gene>
    <name evidence="8" type="ORF">HXX02_04145</name>
</gene>
<evidence type="ECO:0000313" key="8">
    <source>
        <dbReference type="EMBL" id="MCQ3828623.1"/>
    </source>
</evidence>
<evidence type="ECO:0000313" key="9">
    <source>
        <dbReference type="Proteomes" id="UP001205566"/>
    </source>
</evidence>
<sequence>MTSNRIRPTFTKTLLSTVITLAAAPALAQDTNTLEEVTVTAQFQRNLDNALDVKRNASTIVDGISADDIGTLPALDMGEALQAVAGVQLNREGERRESSINLRGMPSGFVQTTANGQTFASPARSTKAFGAPNPFGAFDPAVFNGTNVIKTQTAAMQEGGIAGTVDLVLPRALDKGDGKLSLSVAGRSEQLADALDSEMVLSGSKHLISDKLAVTATLATSEQTFRRDTVKINRYDNIPTNGNFVGANGEDFATWAADNNLPDNAVVKMPGELRQGSELNEGSRTSFSGGIEFQANDNLKLGLNVLYTERDMNENGQQELDLRTRSGGTIITPNSAPRNTGTVDSNGNPIYTVSDISFAEVDYRNTSRIWDTYEQSQAVLMDAEWANDDWTVDGLVSLSSAENNWNELFYTPIFQAGSSGISGRLYTGEGDIGNFVTEFSGLENVNLDGEWLVKDTLSSSGVTTLVDNPKIQALITGTYETLETEANSFEINAKRALELPVVSAVSFGYRFSNQTQDSDRLRSSPTGVDLNGILNNAAIGNPAYVDQGSFFGGDAPGFAGAGGGWFALDVDALNALAAASIGDVAPDPVTGEIPVRVPTTGLIARGGQQSAGLIYDVELDTSALYLMTDLEFMVADLPVSGNVGVRYVSSEQTASSPYYAFGATDINNPEQRAVDSDYDFLLPSVNLAVDLREDLMLRLGYGESISRPNVRAATPATTISSRPGEVSINLPGADVEPFSARSYDISLEWYNREGSAITIAAFQKDIDNFFTAVASCDAGLLSEYNVNVGSLSVAGDNCITNGVDAYDVIDADYIMAGDQVSITKIQNVDEQIEVRGYEVSVQQNLSFLPYPWSGFGGIVNYSSTSQDSPLEARIPGISDDTYNVIGYWEDGPFGVRLAYNYRSEYELESVGTFNGEGNKNVKAAGRLDLSAYYNVTDNFTLSFKGYNLTEALYEEYQDTEFQPRATHFDGRIFVLQAKYNFF</sequence>
<dbReference type="PANTHER" id="PTHR40980">
    <property type="entry name" value="PLUG DOMAIN-CONTAINING PROTEIN"/>
    <property type="match status" value="1"/>
</dbReference>
<organism evidence="8 9">
    <name type="scientific">Microbulbifer elongatus</name>
    <dbReference type="NCBI Taxonomy" id="86173"/>
    <lineage>
        <taxon>Bacteria</taxon>
        <taxon>Pseudomonadati</taxon>
        <taxon>Pseudomonadota</taxon>
        <taxon>Gammaproteobacteria</taxon>
        <taxon>Cellvibrionales</taxon>
        <taxon>Microbulbiferaceae</taxon>
        <taxon>Microbulbifer</taxon>
    </lineage>
</organism>
<keyword evidence="3" id="KW-0998">Cell outer membrane</keyword>
<evidence type="ECO:0000259" key="7">
    <source>
        <dbReference type="Pfam" id="PF07715"/>
    </source>
</evidence>
<dbReference type="InterPro" id="IPR012910">
    <property type="entry name" value="Plug_dom"/>
</dbReference>
<dbReference type="InterPro" id="IPR000531">
    <property type="entry name" value="Beta-barrel_TonB"/>
</dbReference>
<dbReference type="Pfam" id="PF00593">
    <property type="entry name" value="TonB_dep_Rec_b-barrel"/>
    <property type="match status" value="1"/>
</dbReference>
<dbReference type="Gene3D" id="2.40.170.20">
    <property type="entry name" value="TonB-dependent receptor, beta-barrel domain"/>
    <property type="match status" value="1"/>
</dbReference>
<dbReference type="Pfam" id="PF07715">
    <property type="entry name" value="Plug"/>
    <property type="match status" value="1"/>
</dbReference>
<feature type="domain" description="TonB-dependent receptor-like beta-barrel" evidence="6">
    <location>
        <begin position="481"/>
        <end position="948"/>
    </location>
</feature>